<protein>
    <submittedName>
        <fullName evidence="1">Jg12109 protein</fullName>
    </submittedName>
</protein>
<dbReference type="EMBL" id="CAKXAJ010026071">
    <property type="protein sequence ID" value="CAH2254126.1"/>
    <property type="molecule type" value="Genomic_DNA"/>
</dbReference>
<accession>A0A8S4S5R9</accession>
<evidence type="ECO:0000313" key="1">
    <source>
        <dbReference type="EMBL" id="CAH2254126.1"/>
    </source>
</evidence>
<reference evidence="1" key="1">
    <citation type="submission" date="2022-03" db="EMBL/GenBank/DDBJ databases">
        <authorList>
            <person name="Lindestad O."/>
        </authorList>
    </citation>
    <scope>NUCLEOTIDE SEQUENCE</scope>
</reference>
<name>A0A8S4S5R9_9NEOP</name>
<comment type="caution">
    <text evidence="1">The sequence shown here is derived from an EMBL/GenBank/DDBJ whole genome shotgun (WGS) entry which is preliminary data.</text>
</comment>
<sequence>MNKEILNLKFEFDDTPTYLMLEYMGVVEQRERDLHPPTPTPSNNLGGNRGMLGFWNENGWSSKETRDISTHNKRQAYVRILPTGR</sequence>
<proteinExistence type="predicted"/>
<keyword evidence="2" id="KW-1185">Reference proteome</keyword>
<dbReference type="AlphaFoldDB" id="A0A8S4S5R9"/>
<evidence type="ECO:0000313" key="2">
    <source>
        <dbReference type="Proteomes" id="UP000838756"/>
    </source>
</evidence>
<gene>
    <name evidence="1" type="primary">jg12109</name>
    <name evidence="1" type="ORF">PAEG_LOCUS22617</name>
</gene>
<dbReference type="Proteomes" id="UP000838756">
    <property type="component" value="Unassembled WGS sequence"/>
</dbReference>
<organism evidence="1 2">
    <name type="scientific">Pararge aegeria aegeria</name>
    <dbReference type="NCBI Taxonomy" id="348720"/>
    <lineage>
        <taxon>Eukaryota</taxon>
        <taxon>Metazoa</taxon>
        <taxon>Ecdysozoa</taxon>
        <taxon>Arthropoda</taxon>
        <taxon>Hexapoda</taxon>
        <taxon>Insecta</taxon>
        <taxon>Pterygota</taxon>
        <taxon>Neoptera</taxon>
        <taxon>Endopterygota</taxon>
        <taxon>Lepidoptera</taxon>
        <taxon>Glossata</taxon>
        <taxon>Ditrysia</taxon>
        <taxon>Papilionoidea</taxon>
        <taxon>Nymphalidae</taxon>
        <taxon>Satyrinae</taxon>
        <taxon>Satyrini</taxon>
        <taxon>Parargina</taxon>
        <taxon>Pararge</taxon>
    </lineage>
</organism>